<accession>A0A6N2AME4</accession>
<evidence type="ECO:0000256" key="1">
    <source>
        <dbReference type="SAM" id="MobiDB-lite"/>
    </source>
</evidence>
<dbReference type="AlphaFoldDB" id="A0A6N2AME4"/>
<reference evidence="2" key="1">
    <citation type="submission" date="2019-05" db="EMBL/GenBank/DDBJ databases">
        <title>The de novo reference genome and transcriptome assemblies of the wild tomato species Solanum chilense.</title>
        <authorList>
            <person name="Stam R."/>
            <person name="Nosenko T."/>
            <person name="Hoerger A.C."/>
            <person name="Stephan W."/>
            <person name="Seidel M.A."/>
            <person name="Kuhn J.M.M."/>
            <person name="Haberer G."/>
            <person name="Tellier A."/>
        </authorList>
    </citation>
    <scope>NUCLEOTIDE SEQUENCE</scope>
    <source>
        <tissue evidence="2">Mature leaves</tissue>
    </source>
</reference>
<feature type="region of interest" description="Disordered" evidence="1">
    <location>
        <begin position="1"/>
        <end position="21"/>
    </location>
</feature>
<gene>
    <name evidence="2" type="ORF">EJD97_001615</name>
</gene>
<dbReference type="PANTHER" id="PTHR34788:SF4">
    <property type="entry name" value="F15I1.22"/>
    <property type="match status" value="1"/>
</dbReference>
<name>A0A6N2AME4_SOLCI</name>
<dbReference type="EMBL" id="RXGB01011765">
    <property type="protein sequence ID" value="TMW83465.1"/>
    <property type="molecule type" value="Genomic_DNA"/>
</dbReference>
<evidence type="ECO:0000313" key="2">
    <source>
        <dbReference type="EMBL" id="TMW83465.1"/>
    </source>
</evidence>
<organism evidence="2">
    <name type="scientific">Solanum chilense</name>
    <name type="common">Tomato</name>
    <name type="synonym">Lycopersicon chilense</name>
    <dbReference type="NCBI Taxonomy" id="4083"/>
    <lineage>
        <taxon>Eukaryota</taxon>
        <taxon>Viridiplantae</taxon>
        <taxon>Streptophyta</taxon>
        <taxon>Embryophyta</taxon>
        <taxon>Tracheophyta</taxon>
        <taxon>Spermatophyta</taxon>
        <taxon>Magnoliopsida</taxon>
        <taxon>eudicotyledons</taxon>
        <taxon>Gunneridae</taxon>
        <taxon>Pentapetalae</taxon>
        <taxon>asterids</taxon>
        <taxon>lamiids</taxon>
        <taxon>Solanales</taxon>
        <taxon>Solanaceae</taxon>
        <taxon>Solanoideae</taxon>
        <taxon>Solaneae</taxon>
        <taxon>Solanum</taxon>
        <taxon>Solanum subgen. Lycopersicon</taxon>
    </lineage>
</organism>
<protein>
    <submittedName>
        <fullName evidence="2">Uncharacterized protein</fullName>
    </submittedName>
</protein>
<comment type="caution">
    <text evidence="2">The sequence shown here is derived from an EMBL/GenBank/DDBJ whole genome shotgun (WGS) entry which is preliminary data.</text>
</comment>
<proteinExistence type="predicted"/>
<dbReference type="PANTHER" id="PTHR34788">
    <property type="entry name" value="F15I1.22"/>
    <property type="match status" value="1"/>
</dbReference>
<sequence length="119" mass="13627">MAYSNQNSVNKSKSHANSTSIFSQARRKISFRRKKLSVVQPEAGGKKKFSISRGDGLKGKKFRYLSIKKIKEFYWLAVNDILKGSDTFEQRRLVVDTSFAIPMAMMSLPFTTFPNQRLI</sequence>